<dbReference type="Pfam" id="PF00805">
    <property type="entry name" value="Pentapeptide"/>
    <property type="match status" value="1"/>
</dbReference>
<dbReference type="Gene3D" id="2.160.20.80">
    <property type="entry name" value="E3 ubiquitin-protein ligase SopA"/>
    <property type="match status" value="1"/>
</dbReference>
<keyword evidence="2" id="KW-1185">Reference proteome</keyword>
<dbReference type="InterPro" id="IPR001646">
    <property type="entry name" value="5peptide_repeat"/>
</dbReference>
<evidence type="ECO:0000313" key="1">
    <source>
        <dbReference type="EMBL" id="MBP2028669.1"/>
    </source>
</evidence>
<gene>
    <name evidence="1" type="ORF">J2Z35_002499</name>
</gene>
<dbReference type="Proteomes" id="UP001314903">
    <property type="component" value="Unassembled WGS sequence"/>
</dbReference>
<organism evidence="1 2">
    <name type="scientific">Acetoanaerobium pronyense</name>
    <dbReference type="NCBI Taxonomy" id="1482736"/>
    <lineage>
        <taxon>Bacteria</taxon>
        <taxon>Bacillati</taxon>
        <taxon>Bacillota</taxon>
        <taxon>Clostridia</taxon>
        <taxon>Peptostreptococcales</taxon>
        <taxon>Filifactoraceae</taxon>
        <taxon>Acetoanaerobium</taxon>
    </lineage>
</organism>
<dbReference type="EMBL" id="JAGGLI010000035">
    <property type="protein sequence ID" value="MBP2028669.1"/>
    <property type="molecule type" value="Genomic_DNA"/>
</dbReference>
<sequence length="284" mass="32083">MDFEIQHEDLFRDLKIDCKNCFGLCCVSLYFSKSEGFPTDKEAKEPCINLEPDFRCKVHSKLLDKGLKGCISYDCFGAGQKVSRDIYKEKDWLQNPELANEIFEVFCIINKLHEMLWYLKSIFSAEELNGNPIKNELERLIKETENLTNLNPLSILNIDIVSQRYTVNSILKKARDVLIKGNTKVKNPPLGAIKEIAGRLDLVGKDLKKTSLNELDLAGALLMAADVRGNNLKHTNLIGADLRDTDIRGTNLSKTLFITQGQVNTAIGDSTTILPPWIDRPPNW</sequence>
<reference evidence="1 2" key="1">
    <citation type="submission" date="2021-03" db="EMBL/GenBank/DDBJ databases">
        <title>Genomic Encyclopedia of Type Strains, Phase IV (KMG-IV): sequencing the most valuable type-strain genomes for metagenomic binning, comparative biology and taxonomic classification.</title>
        <authorList>
            <person name="Goeker M."/>
        </authorList>
    </citation>
    <scope>NUCLEOTIDE SEQUENCE [LARGE SCALE GENOMIC DNA]</scope>
    <source>
        <strain evidence="1 2">DSM 27512</strain>
    </source>
</reference>
<evidence type="ECO:0000313" key="2">
    <source>
        <dbReference type="Proteomes" id="UP001314903"/>
    </source>
</evidence>
<proteinExistence type="predicted"/>
<accession>A0ABS4KPY5</accession>
<protein>
    <submittedName>
        <fullName evidence="1">Uncharacterized protein YjbI with pentapeptide repeats</fullName>
    </submittedName>
</protein>
<comment type="caution">
    <text evidence="1">The sequence shown here is derived from an EMBL/GenBank/DDBJ whole genome shotgun (WGS) entry which is preliminary data.</text>
</comment>
<name>A0ABS4KPY5_9FIRM</name>
<dbReference type="SUPFAM" id="SSF141571">
    <property type="entry name" value="Pentapeptide repeat-like"/>
    <property type="match status" value="1"/>
</dbReference>